<organism evidence="3 4">
    <name type="scientific">Fasciola hepatica</name>
    <name type="common">Liver fluke</name>
    <dbReference type="NCBI Taxonomy" id="6192"/>
    <lineage>
        <taxon>Eukaryota</taxon>
        <taxon>Metazoa</taxon>
        <taxon>Spiralia</taxon>
        <taxon>Lophotrochozoa</taxon>
        <taxon>Platyhelminthes</taxon>
        <taxon>Trematoda</taxon>
        <taxon>Digenea</taxon>
        <taxon>Plagiorchiida</taxon>
        <taxon>Echinostomata</taxon>
        <taxon>Echinostomatoidea</taxon>
        <taxon>Fasciolidae</taxon>
        <taxon>Fasciola</taxon>
    </lineage>
</organism>
<name>A0A4E0R1D3_FASHE</name>
<accession>A0A4E0R1D3</accession>
<proteinExistence type="predicted"/>
<feature type="coiled-coil region" evidence="1">
    <location>
        <begin position="52"/>
        <end position="100"/>
    </location>
</feature>
<evidence type="ECO:0000313" key="3">
    <source>
        <dbReference type="EMBL" id="THD21173.1"/>
    </source>
</evidence>
<evidence type="ECO:0000256" key="1">
    <source>
        <dbReference type="SAM" id="Coils"/>
    </source>
</evidence>
<dbReference type="Proteomes" id="UP000230066">
    <property type="component" value="Unassembled WGS sequence"/>
</dbReference>
<keyword evidence="1" id="KW-0175">Coiled coil</keyword>
<reference evidence="3" key="1">
    <citation type="submission" date="2019-03" db="EMBL/GenBank/DDBJ databases">
        <title>Improved annotation for the trematode Fasciola hepatica.</title>
        <authorList>
            <person name="Choi Y.-J."/>
            <person name="Martin J."/>
            <person name="Mitreva M."/>
        </authorList>
    </citation>
    <scope>NUCLEOTIDE SEQUENCE [LARGE SCALE GENOMIC DNA]</scope>
</reference>
<feature type="region of interest" description="Disordered" evidence="2">
    <location>
        <begin position="375"/>
        <end position="469"/>
    </location>
</feature>
<feature type="coiled-coil region" evidence="1">
    <location>
        <begin position="139"/>
        <end position="241"/>
    </location>
</feature>
<feature type="compositionally biased region" description="Basic and acidic residues" evidence="2">
    <location>
        <begin position="431"/>
        <end position="445"/>
    </location>
</feature>
<dbReference type="AlphaFoldDB" id="A0A4E0R1D3"/>
<keyword evidence="4" id="KW-1185">Reference proteome</keyword>
<evidence type="ECO:0000313" key="4">
    <source>
        <dbReference type="Proteomes" id="UP000230066"/>
    </source>
</evidence>
<feature type="compositionally biased region" description="Basic and acidic residues" evidence="2">
    <location>
        <begin position="375"/>
        <end position="387"/>
    </location>
</feature>
<feature type="coiled-coil region" evidence="1">
    <location>
        <begin position="265"/>
        <end position="299"/>
    </location>
</feature>
<gene>
    <name evidence="3" type="ORF">D915_008127</name>
</gene>
<comment type="caution">
    <text evidence="3">The sequence shown here is derived from an EMBL/GenBank/DDBJ whole genome shotgun (WGS) entry which is preliminary data.</text>
</comment>
<protein>
    <submittedName>
        <fullName evidence="3">Tropomyosin</fullName>
    </submittedName>
</protein>
<sequence>MSKDLKQENHELLQKLRLAESMELAYQDEIEHLKETLQAAQTSTNSGDPVRSESYQKELRQLHERLEQADEQVHTLLEKLKESERHRAVLEERLNSAELILEKSVSEPSLCSSVNSSHPDPKVLMDTVAQLKEDLSKNEASARTTQSKLERQLMEAEEDRGYLQNHIAELERHLCEARGELSDVRAQMEALELQTNTTEKTRGNSVFGEVEDRRIRAEKLVLQQRGEIEELRLSIKKIEAASNHKLMETVRKLEVRYRDRDTKFVDELVAERARLMTENNQLTRRIQQMEELQLDNERNAVKMSKAFNLEGNCQENLIKSLEHRVSVLQRSLTKQSAAADGLRERLLNASLLRRQMQTELWQQIDTATRLSERNKELRKQLEQRENATRSNEVAKTPTHSAGCPETETTLKSLSGDLAGTNSMGKENAPLKTDEIDEHHLDEARPSRILRSTTHTEVQELELPSSCKTS</sequence>
<evidence type="ECO:0000256" key="2">
    <source>
        <dbReference type="SAM" id="MobiDB-lite"/>
    </source>
</evidence>
<feature type="compositionally biased region" description="Polar residues" evidence="2">
    <location>
        <begin position="388"/>
        <end position="399"/>
    </location>
</feature>
<dbReference type="EMBL" id="JXXN02003787">
    <property type="protein sequence ID" value="THD21173.1"/>
    <property type="molecule type" value="Genomic_DNA"/>
</dbReference>